<keyword evidence="9" id="KW-1185">Reference proteome</keyword>
<dbReference type="InterPro" id="IPR044135">
    <property type="entry name" value="Met-tRNA-FMT_C"/>
</dbReference>
<proteinExistence type="inferred from homology"/>
<evidence type="ECO:0000313" key="8">
    <source>
        <dbReference type="EMBL" id="MBC6996518.1"/>
    </source>
</evidence>
<accession>A0A923PLS9</accession>
<dbReference type="PANTHER" id="PTHR11138">
    <property type="entry name" value="METHIONYL-TRNA FORMYLTRANSFERASE"/>
    <property type="match status" value="1"/>
</dbReference>
<feature type="domain" description="Formyl transferase C-terminal" evidence="7">
    <location>
        <begin position="205"/>
        <end position="301"/>
    </location>
</feature>
<name>A0A923PLS9_9BACT</name>
<feature type="domain" description="Formyl transferase N-terminal" evidence="6">
    <location>
        <begin position="4"/>
        <end position="180"/>
    </location>
</feature>
<dbReference type="PANTHER" id="PTHR11138:SF5">
    <property type="entry name" value="METHIONYL-TRNA FORMYLTRANSFERASE, MITOCHONDRIAL"/>
    <property type="match status" value="1"/>
</dbReference>
<dbReference type="Proteomes" id="UP000650081">
    <property type="component" value="Unassembled WGS sequence"/>
</dbReference>
<dbReference type="InterPro" id="IPR041711">
    <property type="entry name" value="Met-tRNA-FMT_N"/>
</dbReference>
<dbReference type="EMBL" id="JACSIT010000153">
    <property type="protein sequence ID" value="MBC6996518.1"/>
    <property type="molecule type" value="Genomic_DNA"/>
</dbReference>
<dbReference type="AlphaFoldDB" id="A0A923PLS9"/>
<evidence type="ECO:0000256" key="3">
    <source>
        <dbReference type="ARBA" id="ARBA00022679"/>
    </source>
</evidence>
<keyword evidence="3 5" id="KW-0808">Transferase</keyword>
<reference evidence="8" key="1">
    <citation type="submission" date="2020-08" db="EMBL/GenBank/DDBJ databases">
        <title>Lewinella bacteria from marine environments.</title>
        <authorList>
            <person name="Zhong Y."/>
        </authorList>
    </citation>
    <scope>NUCLEOTIDE SEQUENCE</scope>
    <source>
        <strain evidence="8">KCTC 42187</strain>
    </source>
</reference>
<dbReference type="SUPFAM" id="SSF50486">
    <property type="entry name" value="FMT C-terminal domain-like"/>
    <property type="match status" value="1"/>
</dbReference>
<dbReference type="Pfam" id="PF02911">
    <property type="entry name" value="Formyl_trans_C"/>
    <property type="match status" value="1"/>
</dbReference>
<keyword evidence="4 5" id="KW-0648">Protein biosynthesis</keyword>
<sequence>MKPRIVFMGTPEFAVPSLEILLAAGYPVVGVITATDKLGGRGNKTLLESAVKKCAVRHGIPVLQPRNLKDEGFHAELRGLEAELQIVVAFRMLPAAVWEMPRLGTFNLHGSLLPKYRGAAPINWAVIQGEEETGCTTFFLQHEIDTGDVLLQRRIAIGPDETAGEVHDRMMLHGAELVLQTVALIESGNYQPSKQNDAAATPAPKLHRENTRIDFTQPAIQVHNFIRGLSPWPAAWTLLGGEQLKIIRTHCTPAVHQFPAGTLLAEGRSTLKVACPGGFVHILSLQLAGRKRMSSEEFLNGTTIGEGTVLGV</sequence>
<dbReference type="HAMAP" id="MF_00182">
    <property type="entry name" value="Formyl_trans"/>
    <property type="match status" value="1"/>
</dbReference>
<evidence type="ECO:0000256" key="5">
    <source>
        <dbReference type="HAMAP-Rule" id="MF_00182"/>
    </source>
</evidence>
<dbReference type="InterPro" id="IPR011034">
    <property type="entry name" value="Formyl_transferase-like_C_sf"/>
</dbReference>
<evidence type="ECO:0000259" key="7">
    <source>
        <dbReference type="Pfam" id="PF02911"/>
    </source>
</evidence>
<dbReference type="CDD" id="cd08646">
    <property type="entry name" value="FMT_core_Met-tRNA-FMT_N"/>
    <property type="match status" value="1"/>
</dbReference>
<dbReference type="InterPro" id="IPR002376">
    <property type="entry name" value="Formyl_transf_N"/>
</dbReference>
<evidence type="ECO:0000256" key="4">
    <source>
        <dbReference type="ARBA" id="ARBA00022917"/>
    </source>
</evidence>
<comment type="function">
    <text evidence="5">Attaches a formyl group to the free amino group of methionyl-tRNA(fMet). The formyl group appears to play a dual role in the initiator identity of N-formylmethionyl-tRNA by promoting its recognition by IF2 and preventing the misappropriation of this tRNA by the elongation apparatus.</text>
</comment>
<dbReference type="GO" id="GO:0004479">
    <property type="term" value="F:methionyl-tRNA formyltransferase activity"/>
    <property type="evidence" value="ECO:0007669"/>
    <property type="project" value="UniProtKB-UniRule"/>
</dbReference>
<organism evidence="8 9">
    <name type="scientific">Neolewinella lacunae</name>
    <dbReference type="NCBI Taxonomy" id="1517758"/>
    <lineage>
        <taxon>Bacteria</taxon>
        <taxon>Pseudomonadati</taxon>
        <taxon>Bacteroidota</taxon>
        <taxon>Saprospiria</taxon>
        <taxon>Saprospirales</taxon>
        <taxon>Lewinellaceae</taxon>
        <taxon>Neolewinella</taxon>
    </lineage>
</organism>
<gene>
    <name evidence="5" type="primary">fmt</name>
    <name evidence="8" type="ORF">H9S92_20265</name>
</gene>
<dbReference type="GO" id="GO:0005829">
    <property type="term" value="C:cytosol"/>
    <property type="evidence" value="ECO:0007669"/>
    <property type="project" value="TreeGrafter"/>
</dbReference>
<evidence type="ECO:0000313" key="9">
    <source>
        <dbReference type="Proteomes" id="UP000650081"/>
    </source>
</evidence>
<dbReference type="InterPro" id="IPR005793">
    <property type="entry name" value="Formyl_trans_C"/>
</dbReference>
<comment type="catalytic activity">
    <reaction evidence="5">
        <text>L-methionyl-tRNA(fMet) + (6R)-10-formyltetrahydrofolate = N-formyl-L-methionyl-tRNA(fMet) + (6S)-5,6,7,8-tetrahydrofolate + H(+)</text>
        <dbReference type="Rhea" id="RHEA:24380"/>
        <dbReference type="Rhea" id="RHEA-COMP:9952"/>
        <dbReference type="Rhea" id="RHEA-COMP:9953"/>
        <dbReference type="ChEBI" id="CHEBI:15378"/>
        <dbReference type="ChEBI" id="CHEBI:57453"/>
        <dbReference type="ChEBI" id="CHEBI:78530"/>
        <dbReference type="ChEBI" id="CHEBI:78844"/>
        <dbReference type="ChEBI" id="CHEBI:195366"/>
        <dbReference type="EC" id="2.1.2.9"/>
    </reaction>
</comment>
<dbReference type="RefSeq" id="WP_187468528.1">
    <property type="nucleotide sequence ID" value="NZ_JACSIT010000153.1"/>
</dbReference>
<dbReference type="Gene3D" id="3.40.50.12230">
    <property type="match status" value="1"/>
</dbReference>
<feature type="binding site" evidence="5">
    <location>
        <begin position="111"/>
        <end position="114"/>
    </location>
    <ligand>
        <name>(6S)-5,6,7,8-tetrahydrofolate</name>
        <dbReference type="ChEBI" id="CHEBI:57453"/>
    </ligand>
</feature>
<dbReference type="Pfam" id="PF00551">
    <property type="entry name" value="Formyl_trans_N"/>
    <property type="match status" value="1"/>
</dbReference>
<comment type="similarity">
    <text evidence="1 5">Belongs to the Fmt family.</text>
</comment>
<dbReference type="SUPFAM" id="SSF53328">
    <property type="entry name" value="Formyltransferase"/>
    <property type="match status" value="1"/>
</dbReference>
<evidence type="ECO:0000256" key="1">
    <source>
        <dbReference type="ARBA" id="ARBA00010699"/>
    </source>
</evidence>
<dbReference type="NCBIfam" id="TIGR00460">
    <property type="entry name" value="fmt"/>
    <property type="match status" value="1"/>
</dbReference>
<dbReference type="CDD" id="cd08704">
    <property type="entry name" value="Met_tRNA_FMT_C"/>
    <property type="match status" value="1"/>
</dbReference>
<evidence type="ECO:0000259" key="6">
    <source>
        <dbReference type="Pfam" id="PF00551"/>
    </source>
</evidence>
<dbReference type="InterPro" id="IPR005794">
    <property type="entry name" value="Fmt"/>
</dbReference>
<dbReference type="InterPro" id="IPR036477">
    <property type="entry name" value="Formyl_transf_N_sf"/>
</dbReference>
<comment type="caution">
    <text evidence="8">The sequence shown here is derived from an EMBL/GenBank/DDBJ whole genome shotgun (WGS) entry which is preliminary data.</text>
</comment>
<protein>
    <recommendedName>
        <fullName evidence="2 5">Methionyl-tRNA formyltransferase</fullName>
        <ecNumber evidence="2 5">2.1.2.9</ecNumber>
    </recommendedName>
</protein>
<evidence type="ECO:0000256" key="2">
    <source>
        <dbReference type="ARBA" id="ARBA00012261"/>
    </source>
</evidence>
<dbReference type="EC" id="2.1.2.9" evidence="2 5"/>